<protein>
    <recommendedName>
        <fullName evidence="8">Permease IIC component</fullName>
    </recommendedName>
</protein>
<dbReference type="Pfam" id="PF02378">
    <property type="entry name" value="PTS_EIIC"/>
    <property type="match status" value="1"/>
</dbReference>
<organism evidence="9 10">
    <name type="scientific">Clostridium felsineum</name>
    <dbReference type="NCBI Taxonomy" id="36839"/>
    <lineage>
        <taxon>Bacteria</taxon>
        <taxon>Bacillati</taxon>
        <taxon>Bacillota</taxon>
        <taxon>Clostridia</taxon>
        <taxon>Eubacteriales</taxon>
        <taxon>Clostridiaceae</taxon>
        <taxon>Clostridium</taxon>
    </lineage>
</organism>
<keyword evidence="6" id="KW-1133">Transmembrane helix</keyword>
<evidence type="ECO:0000256" key="6">
    <source>
        <dbReference type="ARBA" id="ARBA00022989"/>
    </source>
</evidence>
<dbReference type="InterPro" id="IPR003352">
    <property type="entry name" value="PTS_EIIC"/>
</dbReference>
<dbReference type="PIRSF" id="PIRSF006351">
    <property type="entry name" value="PTS_EIIC-Cellobiose"/>
    <property type="match status" value="1"/>
</dbReference>
<dbReference type="PROSITE" id="PS51105">
    <property type="entry name" value="PTS_EIIC_TYPE_3"/>
    <property type="match status" value="1"/>
</dbReference>
<keyword evidence="2 8" id="KW-0813">Transport</keyword>
<dbReference type="InterPro" id="IPR004501">
    <property type="entry name" value="PTS_EIIC_3"/>
</dbReference>
<dbReference type="KEGG" id="crw:CROST_045380"/>
<dbReference type="GO" id="GO:0008982">
    <property type="term" value="F:protein-N(PI)-phosphohistidine-sugar phosphotransferase activity"/>
    <property type="evidence" value="ECO:0007669"/>
    <property type="project" value="UniProtKB-UniRule"/>
</dbReference>
<dbReference type="NCBIfam" id="TIGR00410">
    <property type="entry name" value="lacE"/>
    <property type="match status" value="1"/>
</dbReference>
<dbReference type="InterPro" id="IPR004796">
    <property type="entry name" value="PTS_IIC_cello"/>
</dbReference>
<dbReference type="Proteomes" id="UP000190951">
    <property type="component" value="Plasmid p330"/>
</dbReference>
<evidence type="ECO:0000256" key="8">
    <source>
        <dbReference type="PIRNR" id="PIRNR006351"/>
    </source>
</evidence>
<dbReference type="GO" id="GO:1902815">
    <property type="term" value="P:N,N'-diacetylchitobiose import"/>
    <property type="evidence" value="ECO:0007669"/>
    <property type="project" value="TreeGrafter"/>
</dbReference>
<gene>
    <name evidence="9" type="primary">gmuC_2</name>
    <name evidence="9" type="ORF">CROST_045380</name>
</gene>
<keyword evidence="10" id="KW-1185">Reference proteome</keyword>
<keyword evidence="5" id="KW-0812">Transmembrane</keyword>
<evidence type="ECO:0000313" key="9">
    <source>
        <dbReference type="EMBL" id="URZ13760.1"/>
    </source>
</evidence>
<dbReference type="RefSeq" id="WP_077834780.1">
    <property type="nucleotide sequence ID" value="NZ_CP096984.1"/>
</dbReference>
<comment type="subcellular location">
    <subcellularLocation>
        <location evidence="1">Cell membrane</location>
        <topology evidence="1">Multi-pass membrane protein</topology>
    </subcellularLocation>
</comment>
<proteinExistence type="predicted"/>
<keyword evidence="4 8" id="KW-0762">Sugar transport</keyword>
<accession>A0A1S8LYS8</accession>
<comment type="function">
    <text evidence="8">The phosphoenolpyruvate-dependent sugar phosphotransferase system (PTS), a major carbohydrate active -transport system, catalyzes the phosphorylation of incoming sugar substrates concomitant with their translocation across the cell membrane.</text>
</comment>
<dbReference type="STRING" id="84029.CROST_14230"/>
<evidence type="ECO:0000313" key="10">
    <source>
        <dbReference type="Proteomes" id="UP000190951"/>
    </source>
</evidence>
<keyword evidence="7 8" id="KW-0472">Membrane</keyword>
<sequence>MNSKFINKLEGIMMPIANKVSSNKYLLAMRDAFSTLLPFIIVGSLFGIFNWVILDPNGTIMGPSGLNLGHKITGLNGKAYDASNFVTTLTSIQYMCNLVLNGAFNVFSLLLVISFGYRLGKIWGSDKFLSAMLCLVSYLILTPQSVQSIINKKSITIDSAFAIKYFGSNAVLTAILVTTFVAFLFAKLTKNDKLKIKMPDGVPPAVVQSFESLLPTGIILFIVALIAAGLHWINQPALNDLIYTAIGAPLMGFSQGFGFAIAYQFLVWIFWWFGIHGHNVTAVIQNSVYFPAQLSNQTGATHYIFTNGFFEAGLMHVMGLVIAILIFSKKEDWKAVVKVAGPSMLFNIQEPMAFGLPIVLNPLILVPYIVAPLVNVIIGAIAISLGIVPVFRYVVPWTMPLFFGALIGTGSLAGGLLQVVWLIVDTLIYAPFVIAANKTAKIQTE</sequence>
<reference evidence="9 10" key="1">
    <citation type="submission" date="2022-04" db="EMBL/GenBank/DDBJ databases">
        <title>Genome sequence of C. roseum typestrain.</title>
        <authorList>
            <person name="Poehlein A."/>
            <person name="Schoch T."/>
            <person name="Duerre P."/>
            <person name="Daniel R."/>
        </authorList>
    </citation>
    <scope>NUCLEOTIDE SEQUENCE [LARGE SCALE GENOMIC DNA]</scope>
    <source>
        <strain evidence="9 10">DSM 7320</strain>
        <plasmid evidence="9 10">p330</plasmid>
    </source>
</reference>
<evidence type="ECO:0000256" key="7">
    <source>
        <dbReference type="ARBA" id="ARBA00023136"/>
    </source>
</evidence>
<dbReference type="PANTHER" id="PTHR33989:SF4">
    <property type="entry name" value="PTS SYSTEM N,N'-DIACETYLCHITOBIOSE-SPECIFIC EIIC COMPONENT"/>
    <property type="match status" value="1"/>
</dbReference>
<geneLocation type="plasmid" evidence="9 10">
    <name>p330</name>
</geneLocation>
<dbReference type="GO" id="GO:0005886">
    <property type="term" value="C:plasma membrane"/>
    <property type="evidence" value="ECO:0007669"/>
    <property type="project" value="UniProtKB-SubCell"/>
</dbReference>
<keyword evidence="3 8" id="KW-1003">Cell membrane</keyword>
<dbReference type="AlphaFoldDB" id="A0A1S8LYS8"/>
<evidence type="ECO:0000256" key="4">
    <source>
        <dbReference type="ARBA" id="ARBA00022597"/>
    </source>
</evidence>
<evidence type="ECO:0000256" key="2">
    <source>
        <dbReference type="ARBA" id="ARBA00022448"/>
    </source>
</evidence>
<dbReference type="GO" id="GO:0009401">
    <property type="term" value="P:phosphoenolpyruvate-dependent sugar phosphotransferase system"/>
    <property type="evidence" value="ECO:0007669"/>
    <property type="project" value="InterPro"/>
</dbReference>
<name>A0A1S8LYS8_9CLOT</name>
<dbReference type="PANTHER" id="PTHR33989">
    <property type="match status" value="1"/>
</dbReference>
<keyword evidence="9" id="KW-0614">Plasmid</keyword>
<dbReference type="EMBL" id="CP096984">
    <property type="protein sequence ID" value="URZ13760.1"/>
    <property type="molecule type" value="Genomic_DNA"/>
</dbReference>
<evidence type="ECO:0000256" key="5">
    <source>
        <dbReference type="ARBA" id="ARBA00022692"/>
    </source>
</evidence>
<evidence type="ECO:0000256" key="1">
    <source>
        <dbReference type="ARBA" id="ARBA00004651"/>
    </source>
</evidence>
<evidence type="ECO:0000256" key="3">
    <source>
        <dbReference type="ARBA" id="ARBA00022475"/>
    </source>
</evidence>
<dbReference type="InterPro" id="IPR051088">
    <property type="entry name" value="PTS_Sugar-EIIC/EIIB"/>
</dbReference>